<evidence type="ECO:0000313" key="2">
    <source>
        <dbReference type="Proteomes" id="UP001189429"/>
    </source>
</evidence>
<organism evidence="1 2">
    <name type="scientific">Prorocentrum cordatum</name>
    <dbReference type="NCBI Taxonomy" id="2364126"/>
    <lineage>
        <taxon>Eukaryota</taxon>
        <taxon>Sar</taxon>
        <taxon>Alveolata</taxon>
        <taxon>Dinophyceae</taxon>
        <taxon>Prorocentrales</taxon>
        <taxon>Prorocentraceae</taxon>
        <taxon>Prorocentrum</taxon>
    </lineage>
</organism>
<reference evidence="1" key="1">
    <citation type="submission" date="2023-10" db="EMBL/GenBank/DDBJ databases">
        <authorList>
            <person name="Chen Y."/>
            <person name="Shah S."/>
            <person name="Dougan E. K."/>
            <person name="Thang M."/>
            <person name="Chan C."/>
        </authorList>
    </citation>
    <scope>NUCLEOTIDE SEQUENCE [LARGE SCALE GENOMIC DNA]</scope>
</reference>
<accession>A0ABN9S188</accession>
<dbReference type="EMBL" id="CAUYUJ010008945">
    <property type="protein sequence ID" value="CAK0825440.1"/>
    <property type="molecule type" value="Genomic_DNA"/>
</dbReference>
<feature type="non-terminal residue" evidence="1">
    <location>
        <position position="1"/>
    </location>
</feature>
<comment type="caution">
    <text evidence="1">The sequence shown here is derived from an EMBL/GenBank/DDBJ whole genome shotgun (WGS) entry which is preliminary data.</text>
</comment>
<proteinExistence type="predicted"/>
<name>A0ABN9S188_9DINO</name>
<keyword evidence="2" id="KW-1185">Reference proteome</keyword>
<sequence>RAAQRLAHGTANGASMSLRQRVGSTVVIRSGAGSAAFRKALPFTGCPRPKFQCSALMNWSQSGRSFSLNSWRSCSSACRSWLEVTMVRSWSPRSPPLLPGPKALEWRSSVSVSPSLVASSRSCRGLKMPSSVRCMRPRSSDCRPSSRLINRSRPICRGSPASSRPLARSYPVLLSKKRLLELRWRRPSWPWRRSSRMSMMLTNISWSSRRGCATWSVPRCSSMTSHHPSPHSYQAWRPRWSSLTPWSARWAARSASVPTSSPCVLWCRSSRKPQRRQSRPSRLSTKLSPLLLRLVSPWISTTLKIRIVLMLMSIAWTVALAVNISKNVASTSTWAGMMRSLTIQRSVSYGTSSSVTWPKFTCSPRSSRPV</sequence>
<evidence type="ECO:0000313" key="1">
    <source>
        <dbReference type="EMBL" id="CAK0825440.1"/>
    </source>
</evidence>
<dbReference type="Proteomes" id="UP001189429">
    <property type="component" value="Unassembled WGS sequence"/>
</dbReference>
<gene>
    <name evidence="1" type="ORF">PCOR1329_LOCUS25567</name>
</gene>
<protein>
    <submittedName>
        <fullName evidence="1">Uncharacterized protein</fullName>
    </submittedName>
</protein>
<feature type="non-terminal residue" evidence="1">
    <location>
        <position position="370"/>
    </location>
</feature>